<dbReference type="AlphaFoldDB" id="A0A401TCK0"/>
<keyword evidence="2" id="KW-0732">Signal</keyword>
<feature type="compositionally biased region" description="Polar residues" evidence="1">
    <location>
        <begin position="100"/>
        <end position="117"/>
    </location>
</feature>
<evidence type="ECO:0000313" key="4">
    <source>
        <dbReference type="Proteomes" id="UP000287033"/>
    </source>
</evidence>
<comment type="caution">
    <text evidence="3">The sequence shown here is derived from an EMBL/GenBank/DDBJ whole genome shotgun (WGS) entry which is preliminary data.</text>
</comment>
<sequence>MRTSLTPSRGCSGPPWILPWSLVAALSCSLAPALDLSPAPGAGRAGGGGPGDSRPLKLTSTTFALSGDSAHNQAMVHWSGQNSSVSKQKALAPPSPVSADRNTATSKVHTQPATVTPSLDGDSAGRFGKGIGTSSSCGKLSAISRGNVGKQLCELSGRRECLRLVSVVTVSGRLEWYSISPNSMLKM</sequence>
<reference evidence="3 4" key="1">
    <citation type="journal article" date="2018" name="Nat. Ecol. Evol.">
        <title>Shark genomes provide insights into elasmobranch evolution and the origin of vertebrates.</title>
        <authorList>
            <person name="Hara Y"/>
            <person name="Yamaguchi K"/>
            <person name="Onimaru K"/>
            <person name="Kadota M"/>
            <person name="Koyanagi M"/>
            <person name="Keeley SD"/>
            <person name="Tatsumi K"/>
            <person name="Tanaka K"/>
            <person name="Motone F"/>
            <person name="Kageyama Y"/>
            <person name="Nozu R"/>
            <person name="Adachi N"/>
            <person name="Nishimura O"/>
            <person name="Nakagawa R"/>
            <person name="Tanegashima C"/>
            <person name="Kiyatake I"/>
            <person name="Matsumoto R"/>
            <person name="Murakumo K"/>
            <person name="Nishida K"/>
            <person name="Terakita A"/>
            <person name="Kuratani S"/>
            <person name="Sato K"/>
            <person name="Hyodo S Kuraku.S."/>
        </authorList>
    </citation>
    <scope>NUCLEOTIDE SEQUENCE [LARGE SCALE GENOMIC DNA]</scope>
</reference>
<dbReference type="STRING" id="137246.A0A401TCK0"/>
<feature type="signal peptide" evidence="2">
    <location>
        <begin position="1"/>
        <end position="33"/>
    </location>
</feature>
<feature type="region of interest" description="Disordered" evidence="1">
    <location>
        <begin position="79"/>
        <end position="122"/>
    </location>
</feature>
<dbReference type="OrthoDB" id="8958512at2759"/>
<evidence type="ECO:0000313" key="3">
    <source>
        <dbReference type="EMBL" id="GCC40334.1"/>
    </source>
</evidence>
<gene>
    <name evidence="3" type="ORF">chiPu_0024254</name>
</gene>
<dbReference type="EMBL" id="BEZZ01035798">
    <property type="protein sequence ID" value="GCC40334.1"/>
    <property type="molecule type" value="Genomic_DNA"/>
</dbReference>
<dbReference type="PROSITE" id="PS51257">
    <property type="entry name" value="PROKAR_LIPOPROTEIN"/>
    <property type="match status" value="1"/>
</dbReference>
<keyword evidence="4" id="KW-1185">Reference proteome</keyword>
<evidence type="ECO:0000256" key="1">
    <source>
        <dbReference type="SAM" id="MobiDB-lite"/>
    </source>
</evidence>
<protein>
    <submittedName>
        <fullName evidence="3">Uncharacterized protein</fullName>
    </submittedName>
</protein>
<feature type="chain" id="PRO_5019377808" evidence="2">
    <location>
        <begin position="34"/>
        <end position="187"/>
    </location>
</feature>
<organism evidence="3 4">
    <name type="scientific">Chiloscyllium punctatum</name>
    <name type="common">Brownbanded bambooshark</name>
    <name type="synonym">Hemiscyllium punctatum</name>
    <dbReference type="NCBI Taxonomy" id="137246"/>
    <lineage>
        <taxon>Eukaryota</taxon>
        <taxon>Metazoa</taxon>
        <taxon>Chordata</taxon>
        <taxon>Craniata</taxon>
        <taxon>Vertebrata</taxon>
        <taxon>Chondrichthyes</taxon>
        <taxon>Elasmobranchii</taxon>
        <taxon>Galeomorphii</taxon>
        <taxon>Galeoidea</taxon>
        <taxon>Orectolobiformes</taxon>
        <taxon>Hemiscylliidae</taxon>
        <taxon>Chiloscyllium</taxon>
    </lineage>
</organism>
<evidence type="ECO:0000256" key="2">
    <source>
        <dbReference type="SAM" id="SignalP"/>
    </source>
</evidence>
<name>A0A401TCK0_CHIPU</name>
<dbReference type="Proteomes" id="UP000287033">
    <property type="component" value="Unassembled WGS sequence"/>
</dbReference>
<accession>A0A401TCK0</accession>
<proteinExistence type="predicted"/>